<dbReference type="AlphaFoldDB" id="A0AAD2G6J2"/>
<dbReference type="EMBL" id="CAKOGP040002202">
    <property type="protein sequence ID" value="CAJ1964779.1"/>
    <property type="molecule type" value="Genomic_DNA"/>
</dbReference>
<sequence>MMDRSNETSQKNFGRKVYERKQQTLLRKGIAMNNKAIADLSHGSRQQAPYEVLMKGFHLIRRVASKKLCGRAACDKVNVCHGTFSFNFANVESFRHGYIYNRLLSIDAEQLPSNSKIAADLCLSITVLNLALINHNQSLTIMNSNNKYASLANDLYNHAISALGHMENRGTAALVRIAALNNLMQLRCRVGNHSLAMETLQHLGQIMAAGSLDREQRKRIAIDEEAKRGIILNILSLGNQNVAAAA</sequence>
<accession>A0AAD2G6J2</accession>
<gene>
    <name evidence="1" type="ORF">CYCCA115_LOCUS20789</name>
</gene>
<proteinExistence type="predicted"/>
<comment type="caution">
    <text evidence="1">The sequence shown here is derived from an EMBL/GenBank/DDBJ whole genome shotgun (WGS) entry which is preliminary data.</text>
</comment>
<reference evidence="1" key="1">
    <citation type="submission" date="2023-08" db="EMBL/GenBank/DDBJ databases">
        <authorList>
            <person name="Audoor S."/>
            <person name="Bilcke G."/>
        </authorList>
    </citation>
    <scope>NUCLEOTIDE SEQUENCE</scope>
</reference>
<organism evidence="1 2">
    <name type="scientific">Cylindrotheca closterium</name>
    <dbReference type="NCBI Taxonomy" id="2856"/>
    <lineage>
        <taxon>Eukaryota</taxon>
        <taxon>Sar</taxon>
        <taxon>Stramenopiles</taxon>
        <taxon>Ochrophyta</taxon>
        <taxon>Bacillariophyta</taxon>
        <taxon>Bacillariophyceae</taxon>
        <taxon>Bacillariophycidae</taxon>
        <taxon>Bacillariales</taxon>
        <taxon>Bacillariaceae</taxon>
        <taxon>Cylindrotheca</taxon>
    </lineage>
</organism>
<keyword evidence="2" id="KW-1185">Reference proteome</keyword>
<dbReference type="Proteomes" id="UP001295423">
    <property type="component" value="Unassembled WGS sequence"/>
</dbReference>
<name>A0AAD2G6J2_9STRA</name>
<protein>
    <submittedName>
        <fullName evidence="1">Uncharacterized protein</fullName>
    </submittedName>
</protein>
<evidence type="ECO:0000313" key="2">
    <source>
        <dbReference type="Proteomes" id="UP001295423"/>
    </source>
</evidence>
<evidence type="ECO:0000313" key="1">
    <source>
        <dbReference type="EMBL" id="CAJ1964779.1"/>
    </source>
</evidence>